<feature type="domain" description="C2H2-type" evidence="9">
    <location>
        <begin position="539"/>
        <end position="566"/>
    </location>
</feature>
<sequence>MNGRLNNSDPLHYYECCRWLWACCVCSGKFGTAQDLCVHSSLHNIDGASNDKCVKCKTKFQSHNVALVGAFCFCWYCNQGYPDKRQLEIHMKIEHGEVLFGQSKWYGCKDCCKLYSRQQDIVKHMRSHHGLLVKSKNYIKGSVSDMFDNQKLLFWRCNSQTTLETGTFICDFCNETFCDKRVLDYHKHISHSSTKCYLCQICCDQLYCDPNLFKEHLVRVHEDRESDLDKFVVDKVQALLLPCKTCDRHCLLFSGFCNKHDEAVSDYIDIDKCKSGDGVHECVTCTVTFTDCVLLWRHNFSEHNTWQCNLCVTSILSPRHLTTHWVSDHQPKHNITSHLSDSLFSLENENNKRRISGDGTLRKTCSVTDTKGHVKFKCPHCDTEVGKFVTLKEHIASYHSGKKEFTCVVCGASYALSKRLREHCLRKHTVFVKPPILSDSEQLVSIEITKSSTEVLDEQGHVKYKCDTCDKTFAMYSGLMRHTQSHSCSTSCSYCKETFSDKKHLSRHCKTVHGIQKRSDVIAEMKLEYGITIDGMTSYKCPHCPSLFPRFFSLQKHLKSHSGVRAFTCTVCNKAFALQEHLTRHSNIHTGRGYQCNVCGRLMSDRTNLKVHMRNHTGEKKYICEVCGKGFAQWSSHYYHMFTHSESRNFRCSLCEKSFQSPAGLREHKRVHVIEKHICDSCGNSFSSRKNLLSHVKVHTTDRAHMCEYCSATFKRRKYLVQHYKTHLK</sequence>
<feature type="domain" description="C2H2-type" evidence="9">
    <location>
        <begin position="567"/>
        <end position="594"/>
    </location>
</feature>
<dbReference type="EMBL" id="HBUF01340602">
    <property type="protein sequence ID" value="CAG6702728.1"/>
    <property type="molecule type" value="Transcribed_RNA"/>
</dbReference>
<feature type="domain" description="C2H2-type" evidence="9">
    <location>
        <begin position="106"/>
        <end position="130"/>
    </location>
</feature>
<evidence type="ECO:0000259" key="9">
    <source>
        <dbReference type="PROSITE" id="PS50157"/>
    </source>
</evidence>
<feature type="domain" description="C2H2-type" evidence="9">
    <location>
        <begin position="168"/>
        <end position="196"/>
    </location>
</feature>
<dbReference type="GO" id="GO:0005634">
    <property type="term" value="C:nucleus"/>
    <property type="evidence" value="ECO:0007669"/>
    <property type="project" value="UniProtKB-SubCell"/>
</dbReference>
<dbReference type="InterPro" id="IPR050331">
    <property type="entry name" value="Zinc_finger"/>
</dbReference>
<dbReference type="InterPro" id="IPR013087">
    <property type="entry name" value="Znf_C2H2_type"/>
</dbReference>
<feature type="domain" description="C2H2-type" evidence="9">
    <location>
        <begin position="376"/>
        <end position="404"/>
    </location>
</feature>
<dbReference type="PROSITE" id="PS00028">
    <property type="entry name" value="ZINC_FINGER_C2H2_1"/>
    <property type="match status" value="15"/>
</dbReference>
<keyword evidence="6" id="KW-0539">Nucleus</keyword>
<dbReference type="InterPro" id="IPR036236">
    <property type="entry name" value="Znf_C2H2_sf"/>
</dbReference>
<keyword evidence="4 8" id="KW-0863">Zinc-finger</keyword>
<keyword evidence="3" id="KW-0677">Repeat</keyword>
<protein>
    <recommendedName>
        <fullName evidence="7">Zinc finger protein 865</fullName>
    </recommendedName>
</protein>
<feature type="domain" description="C2H2-type" evidence="9">
    <location>
        <begin position="464"/>
        <end position="491"/>
    </location>
</feature>
<evidence type="ECO:0000256" key="5">
    <source>
        <dbReference type="ARBA" id="ARBA00022833"/>
    </source>
</evidence>
<dbReference type="SMART" id="SM00355">
    <property type="entry name" value="ZnF_C2H2"/>
    <property type="match status" value="18"/>
</dbReference>
<feature type="domain" description="C2H2-type" evidence="9">
    <location>
        <begin position="650"/>
        <end position="677"/>
    </location>
</feature>
<feature type="domain" description="C2H2-type" evidence="9">
    <location>
        <begin position="622"/>
        <end position="649"/>
    </location>
</feature>
<dbReference type="EMBL" id="HBUF01340599">
    <property type="protein sequence ID" value="CAG6702713.1"/>
    <property type="molecule type" value="Transcribed_RNA"/>
</dbReference>
<evidence type="ECO:0000256" key="2">
    <source>
        <dbReference type="ARBA" id="ARBA00022723"/>
    </source>
</evidence>
<dbReference type="AlphaFoldDB" id="A0A8D8UAZ9"/>
<dbReference type="FunFam" id="3.30.160.60:FF:000446">
    <property type="entry name" value="Zinc finger protein"/>
    <property type="match status" value="1"/>
</dbReference>
<feature type="domain" description="C2H2-type" evidence="9">
    <location>
        <begin position="677"/>
        <end position="704"/>
    </location>
</feature>
<dbReference type="FunFam" id="3.30.160.60:FF:000145">
    <property type="entry name" value="Zinc finger protein 574"/>
    <property type="match status" value="1"/>
</dbReference>
<evidence type="ECO:0000256" key="4">
    <source>
        <dbReference type="ARBA" id="ARBA00022771"/>
    </source>
</evidence>
<dbReference type="SUPFAM" id="SSF57667">
    <property type="entry name" value="beta-beta-alpha zinc fingers"/>
    <property type="match status" value="7"/>
</dbReference>
<evidence type="ECO:0000256" key="7">
    <source>
        <dbReference type="ARBA" id="ARBA00068876"/>
    </source>
</evidence>
<accession>A0A8D8UAZ9</accession>
<dbReference type="Pfam" id="PF00096">
    <property type="entry name" value="zf-C2H2"/>
    <property type="match status" value="3"/>
</dbReference>
<comment type="subcellular location">
    <subcellularLocation>
        <location evidence="1">Nucleus</location>
    </subcellularLocation>
</comment>
<feature type="domain" description="C2H2-type" evidence="9">
    <location>
        <begin position="594"/>
        <end position="621"/>
    </location>
</feature>
<name>A0A8D8UAZ9_9HEMI</name>
<proteinExistence type="predicted"/>
<dbReference type="Gene3D" id="3.30.160.60">
    <property type="entry name" value="Classic Zinc Finger"/>
    <property type="match status" value="9"/>
</dbReference>
<dbReference type="GO" id="GO:0010468">
    <property type="term" value="P:regulation of gene expression"/>
    <property type="evidence" value="ECO:0007669"/>
    <property type="project" value="TreeGrafter"/>
</dbReference>
<keyword evidence="5" id="KW-0862">Zinc</keyword>
<reference evidence="10" key="1">
    <citation type="submission" date="2021-05" db="EMBL/GenBank/DDBJ databases">
        <authorList>
            <person name="Alioto T."/>
            <person name="Alioto T."/>
            <person name="Gomez Garrido J."/>
        </authorList>
    </citation>
    <scope>NUCLEOTIDE SEQUENCE</scope>
</reference>
<feature type="domain" description="C2H2-type" evidence="9">
    <location>
        <begin position="490"/>
        <end position="518"/>
    </location>
</feature>
<dbReference type="GO" id="GO:0003677">
    <property type="term" value="F:DNA binding"/>
    <property type="evidence" value="ECO:0007669"/>
    <property type="project" value="UniProtKB-KW"/>
</dbReference>
<dbReference type="PROSITE" id="PS50157">
    <property type="entry name" value="ZINC_FINGER_C2H2_2"/>
    <property type="match status" value="12"/>
</dbReference>
<dbReference type="GO" id="GO:0008270">
    <property type="term" value="F:zinc ion binding"/>
    <property type="evidence" value="ECO:0007669"/>
    <property type="project" value="UniProtKB-KW"/>
</dbReference>
<evidence type="ECO:0000313" key="10">
    <source>
        <dbReference type="EMBL" id="CAG6702713.1"/>
    </source>
</evidence>
<evidence type="ECO:0000256" key="6">
    <source>
        <dbReference type="ARBA" id="ARBA00023242"/>
    </source>
</evidence>
<feature type="domain" description="C2H2-type" evidence="9">
    <location>
        <begin position="705"/>
        <end position="729"/>
    </location>
</feature>
<evidence type="ECO:0000256" key="3">
    <source>
        <dbReference type="ARBA" id="ARBA00022737"/>
    </source>
</evidence>
<keyword evidence="2" id="KW-0479">Metal-binding</keyword>
<dbReference type="FunFam" id="3.30.160.60:FF:000100">
    <property type="entry name" value="Zinc finger 45-like"/>
    <property type="match status" value="1"/>
</dbReference>
<evidence type="ECO:0000256" key="8">
    <source>
        <dbReference type="PROSITE-ProRule" id="PRU00042"/>
    </source>
</evidence>
<dbReference type="Pfam" id="PF13912">
    <property type="entry name" value="zf-C2H2_6"/>
    <property type="match status" value="2"/>
</dbReference>
<organism evidence="10">
    <name type="scientific">Cacopsylla melanoneura</name>
    <dbReference type="NCBI Taxonomy" id="428564"/>
    <lineage>
        <taxon>Eukaryota</taxon>
        <taxon>Metazoa</taxon>
        <taxon>Ecdysozoa</taxon>
        <taxon>Arthropoda</taxon>
        <taxon>Hexapoda</taxon>
        <taxon>Insecta</taxon>
        <taxon>Pterygota</taxon>
        <taxon>Neoptera</taxon>
        <taxon>Paraneoptera</taxon>
        <taxon>Hemiptera</taxon>
        <taxon>Sternorrhyncha</taxon>
        <taxon>Psylloidea</taxon>
        <taxon>Psyllidae</taxon>
        <taxon>Psyllinae</taxon>
        <taxon>Cacopsylla</taxon>
    </lineage>
</organism>
<dbReference type="PANTHER" id="PTHR16515">
    <property type="entry name" value="PR DOMAIN ZINC FINGER PROTEIN"/>
    <property type="match status" value="1"/>
</dbReference>
<evidence type="ECO:0000256" key="1">
    <source>
        <dbReference type="ARBA" id="ARBA00004123"/>
    </source>
</evidence>
<dbReference type="PANTHER" id="PTHR16515:SF66">
    <property type="entry name" value="C2H2-TYPE DOMAIN-CONTAINING PROTEIN"/>
    <property type="match status" value="1"/>
</dbReference>